<accession>A0A9X3K7A7</accession>
<dbReference type="EMBL" id="JANDZV010000002">
    <property type="protein sequence ID" value="MCZ7407325.1"/>
    <property type="molecule type" value="Genomic_DNA"/>
</dbReference>
<comment type="caution">
    <text evidence="1">The sequence shown here is derived from an EMBL/GenBank/DDBJ whole genome shotgun (WGS) entry which is preliminary data.</text>
</comment>
<protein>
    <submittedName>
        <fullName evidence="1">Replisome organizer</fullName>
    </submittedName>
</protein>
<organism evidence="1 2">
    <name type="scientific">Parvimonas micra</name>
    <dbReference type="NCBI Taxonomy" id="33033"/>
    <lineage>
        <taxon>Bacteria</taxon>
        <taxon>Bacillati</taxon>
        <taxon>Bacillota</taxon>
        <taxon>Tissierellia</taxon>
        <taxon>Tissierellales</taxon>
        <taxon>Peptoniphilaceae</taxon>
        <taxon>Parvimonas</taxon>
    </lineage>
</organism>
<reference evidence="1" key="1">
    <citation type="submission" date="2022-07" db="EMBL/GenBank/DDBJ databases">
        <title>Parvimonas micra travels from the subgingival sulcus of the human oral cavity to the colorectal adenocarcinoma.</title>
        <authorList>
            <person name="Conde-Perez K."/>
            <person name="Buetas E."/>
            <person name="Aja-Macaya P."/>
            <person name="Martin-De Arribas E."/>
            <person name="Iglesias-Corras I."/>
            <person name="Trigo-Tasende N."/>
            <person name="Nasser-Ali M."/>
            <person name="Estevez L.S."/>
            <person name="Rumbo-Feal S."/>
            <person name="Otero-Alen B."/>
            <person name="Noguera J.F."/>
            <person name="Concha A."/>
            <person name="Pardinas-Lopez S."/>
            <person name="Carda-Dieguez M."/>
            <person name="Gomez-Randulfe I."/>
            <person name="Martinez-Lago N."/>
            <person name="Ladra S."/>
            <person name="Aparicio L.A."/>
            <person name="Bou G."/>
            <person name="Mira A."/>
            <person name="Vallejo J.A."/>
            <person name="Poza M."/>
        </authorList>
    </citation>
    <scope>NUCLEOTIDE SEQUENCE</scope>
    <source>
        <strain evidence="1">PM79KC-AC-4</strain>
    </source>
</reference>
<name>A0A9X3K7A7_9FIRM</name>
<gene>
    <name evidence="1" type="ORF">NND69_02970</name>
</gene>
<evidence type="ECO:0000313" key="1">
    <source>
        <dbReference type="EMBL" id="MCZ7407325.1"/>
    </source>
</evidence>
<dbReference type="Proteomes" id="UP001141458">
    <property type="component" value="Unassembled WGS sequence"/>
</dbReference>
<sequence length="238" mass="27589">MAERRMLSKSVIQSDVFLEMPLSSQALYMHLNVCADDDGFVSNPKTILRMTGAGEDDLKLLIAKGFVIVFKTGIIVITHWKRNNYIQKDRYKETIYKDEKAYLKITNTNTYEKTENICIQNVSSLDTQIRLGKGRLDEVSIDEGRVEQGNHNPPSSFYGEYKNISLTNEEYEKLKDKLQDHTETMIDKLSTYIKSTGRNYKDHYATLVHWYEQDKGKLKEGSKSKVYTFEDYDKGVHL</sequence>
<dbReference type="RefSeq" id="WP_005542036.1">
    <property type="nucleotide sequence ID" value="NZ_CP101408.1"/>
</dbReference>
<proteinExistence type="predicted"/>
<evidence type="ECO:0000313" key="2">
    <source>
        <dbReference type="Proteomes" id="UP001141458"/>
    </source>
</evidence>
<dbReference type="AlphaFoldDB" id="A0A9X3K7A7"/>